<evidence type="ECO:0000313" key="1">
    <source>
        <dbReference type="EMBL" id="MCH4294054.1"/>
    </source>
</evidence>
<dbReference type="InterPro" id="IPR010710">
    <property type="entry name" value="DUF1289"/>
</dbReference>
<keyword evidence="2" id="KW-1185">Reference proteome</keyword>
<organism evidence="1 2">
    <name type="scientific">Shewanella zhuhaiensis</name>
    <dbReference type="NCBI Taxonomy" id="2919576"/>
    <lineage>
        <taxon>Bacteria</taxon>
        <taxon>Pseudomonadati</taxon>
        <taxon>Pseudomonadota</taxon>
        <taxon>Gammaproteobacteria</taxon>
        <taxon>Alteromonadales</taxon>
        <taxon>Shewanellaceae</taxon>
        <taxon>Shewanella</taxon>
    </lineage>
</organism>
<dbReference type="EMBL" id="JAKUDL010000002">
    <property type="protein sequence ID" value="MCH4294054.1"/>
    <property type="molecule type" value="Genomic_DNA"/>
</dbReference>
<dbReference type="PANTHER" id="PTHR35175">
    <property type="entry name" value="DUF1289 DOMAIN-CONTAINING PROTEIN"/>
    <property type="match status" value="1"/>
</dbReference>
<name>A0AAJ1BFX3_9GAMM</name>
<dbReference type="Pfam" id="PF06945">
    <property type="entry name" value="DUF1289"/>
    <property type="match status" value="1"/>
</dbReference>
<dbReference type="Proteomes" id="UP001297581">
    <property type="component" value="Unassembled WGS sequence"/>
</dbReference>
<proteinExistence type="predicted"/>
<dbReference type="RefSeq" id="WP_240590484.1">
    <property type="nucleotide sequence ID" value="NZ_JAKUDL010000002.1"/>
</dbReference>
<reference evidence="1 2" key="1">
    <citation type="submission" date="2022-02" db="EMBL/GenBank/DDBJ databases">
        <title>The genome sequence of Shewanella sp. 3B26.</title>
        <authorList>
            <person name="Du J."/>
        </authorList>
    </citation>
    <scope>NUCLEOTIDE SEQUENCE [LARGE SCALE GENOMIC DNA]</scope>
    <source>
        <strain evidence="1 2">3B26</strain>
    </source>
</reference>
<evidence type="ECO:0000313" key="2">
    <source>
        <dbReference type="Proteomes" id="UP001297581"/>
    </source>
</evidence>
<gene>
    <name evidence="1" type="ORF">MJ923_07025</name>
</gene>
<accession>A0AAJ1BFX3</accession>
<dbReference type="AlphaFoldDB" id="A0AAJ1BFX3"/>
<dbReference type="PANTHER" id="PTHR35175:SF2">
    <property type="entry name" value="DUF1289 DOMAIN-CONTAINING PROTEIN"/>
    <property type="match status" value="1"/>
</dbReference>
<comment type="caution">
    <text evidence="1">The sequence shown here is derived from an EMBL/GenBank/DDBJ whole genome shotgun (WGS) entry which is preliminary data.</text>
</comment>
<sequence>MDKVPSPCVRNCCLNDDDICLGCGRSYQEILDWHGADEAQRQQILQLASERLAAMARKRRHGLGDS</sequence>
<protein>
    <submittedName>
        <fullName evidence="1">DUF1289 domain-containing protein</fullName>
    </submittedName>
</protein>